<dbReference type="RefSeq" id="WP_095542537.1">
    <property type="nucleotide sequence ID" value="NZ_NSJC01000009.1"/>
</dbReference>
<name>A0A2A2T5R4_9BURK</name>
<evidence type="ECO:0000313" key="1">
    <source>
        <dbReference type="EMBL" id="PAX16501.1"/>
    </source>
</evidence>
<dbReference type="GeneID" id="93874818"/>
<accession>A0A2A2T5R4</accession>
<reference evidence="1 2" key="1">
    <citation type="submission" date="2017-08" db="EMBL/GenBank/DDBJ databases">
        <title>WGS of Clinical strains of the CDC Group NO-1 linked to zoonotic infections in humans.</title>
        <authorList>
            <person name="Bernier A.-M."/>
            <person name="Bernard K."/>
        </authorList>
    </citation>
    <scope>NUCLEOTIDE SEQUENCE [LARGE SCALE GENOMIC DNA]</scope>
    <source>
        <strain evidence="1 2">NML91-0035</strain>
    </source>
</reference>
<dbReference type="EMBL" id="NTBI01000007">
    <property type="protein sequence ID" value="PAX16501.1"/>
    <property type="molecule type" value="Genomic_DNA"/>
</dbReference>
<evidence type="ECO:0000313" key="2">
    <source>
        <dbReference type="Proteomes" id="UP000217780"/>
    </source>
</evidence>
<dbReference type="AlphaFoldDB" id="A0A2A2T5R4"/>
<protein>
    <submittedName>
        <fullName evidence="1">Phage recombination protein Bet</fullName>
    </submittedName>
</protein>
<comment type="caution">
    <text evidence="1">The sequence shown here is derived from an EMBL/GenBank/DDBJ whole genome shotgun (WGS) entry which is preliminary data.</text>
</comment>
<organism evidence="1 2">
    <name type="scientific">Vandammella animalimorsus</name>
    <dbReference type="NCBI Taxonomy" id="2029117"/>
    <lineage>
        <taxon>Bacteria</taxon>
        <taxon>Pseudomonadati</taxon>
        <taxon>Pseudomonadota</taxon>
        <taxon>Betaproteobacteria</taxon>
        <taxon>Burkholderiales</taxon>
        <taxon>Comamonadaceae</taxon>
        <taxon>Vandammella</taxon>
    </lineage>
</organism>
<sequence length="310" mass="34363">MSTALTTLTRTLAQKLDMGDGAGLIETLKATAFKEQVSDAQMTALLVVANQYALNPWTKEIYAFPDRKNGIVPVVGVDGWARIINNHPDFDGMEFRQSETMIQMPGAKTQAPEWMECAIYRKSRSRPTVVREYLDEVYREPMKSKYGDESIIGPWQTHTKRFFRHKAMIQCARLAFGYGGIYDQDEAERIAEAQPAVKHMGAVEEVRPAKTPYPEDKFTANLPTWRKAIEAGRKSAEDVIATVESKHTLTDEQKAAIRAPIAPAAAPTTVIDGDTGEVLQAPAPQPAAPQHTAQTLDFVREMDGAQDTPD</sequence>
<proteinExistence type="predicted"/>
<dbReference type="GO" id="GO:0006310">
    <property type="term" value="P:DNA recombination"/>
    <property type="evidence" value="ECO:0007669"/>
    <property type="project" value="InterPro"/>
</dbReference>
<dbReference type="InterPro" id="IPR010183">
    <property type="entry name" value="Phage_lambda_Bet"/>
</dbReference>
<dbReference type="Pfam" id="PF03837">
    <property type="entry name" value="RecT"/>
    <property type="match status" value="1"/>
</dbReference>
<dbReference type="InterPro" id="IPR018330">
    <property type="entry name" value="RecT_fam"/>
</dbReference>
<gene>
    <name evidence="1" type="primary">bet</name>
    <name evidence="1" type="ORF">CLI92_09230</name>
</gene>
<dbReference type="Proteomes" id="UP000217780">
    <property type="component" value="Unassembled WGS sequence"/>
</dbReference>
<dbReference type="GO" id="GO:0003677">
    <property type="term" value="F:DNA binding"/>
    <property type="evidence" value="ECO:0007669"/>
    <property type="project" value="InterPro"/>
</dbReference>
<dbReference type="NCBIfam" id="TIGR01913">
    <property type="entry name" value="bet_lambda"/>
    <property type="match status" value="1"/>
</dbReference>